<organism evidence="2 3">
    <name type="scientific">Chondromyces apiculatus DSM 436</name>
    <dbReference type="NCBI Taxonomy" id="1192034"/>
    <lineage>
        <taxon>Bacteria</taxon>
        <taxon>Pseudomonadati</taxon>
        <taxon>Myxococcota</taxon>
        <taxon>Polyangia</taxon>
        <taxon>Polyangiales</taxon>
        <taxon>Polyangiaceae</taxon>
        <taxon>Chondromyces</taxon>
    </lineage>
</organism>
<dbReference type="STRING" id="1192034.CAP_3141"/>
<keyword evidence="3" id="KW-1185">Reference proteome</keyword>
<dbReference type="OrthoDB" id="5519161at2"/>
<dbReference type="eggNOG" id="ENOG50319FC">
    <property type="taxonomic scope" value="Bacteria"/>
</dbReference>
<dbReference type="EMBL" id="ASRX01000022">
    <property type="protein sequence ID" value="EYF05593.1"/>
    <property type="molecule type" value="Genomic_DNA"/>
</dbReference>
<dbReference type="AlphaFoldDB" id="A0A017T8M2"/>
<proteinExistence type="predicted"/>
<protein>
    <submittedName>
        <fullName evidence="2">Uncharacterized protein</fullName>
    </submittedName>
</protein>
<gene>
    <name evidence="2" type="ORF">CAP_3141</name>
</gene>
<comment type="caution">
    <text evidence="2">The sequence shown here is derived from an EMBL/GenBank/DDBJ whole genome shotgun (WGS) entry which is preliminary data.</text>
</comment>
<name>A0A017T8M2_9BACT</name>
<evidence type="ECO:0000256" key="1">
    <source>
        <dbReference type="SAM" id="MobiDB-lite"/>
    </source>
</evidence>
<dbReference type="RefSeq" id="WP_052375379.1">
    <property type="nucleotide sequence ID" value="NZ_ASRX01000022.1"/>
</dbReference>
<sequence>MKGWWLGLLLAVALPACSERGGGRSQRVEVRPIGPSSVQLVPAAGQLPYCLAFTVSELGTIRQLTMAPSRQAVPCSADTPISGLTFRIPAEEGKVQILVVFSDQPVKADPIAAQVFEFASAKRQITPFDLRVPGKVVLESVEFTPSSDPSPDAVEGDTVTRDAGIPDDASTPP</sequence>
<feature type="region of interest" description="Disordered" evidence="1">
    <location>
        <begin position="142"/>
        <end position="173"/>
    </location>
</feature>
<reference evidence="2 3" key="1">
    <citation type="submission" date="2013-05" db="EMBL/GenBank/DDBJ databases">
        <title>Genome assembly of Chondromyces apiculatus DSM 436.</title>
        <authorList>
            <person name="Sharma G."/>
            <person name="Khatri I."/>
            <person name="Kaur C."/>
            <person name="Mayilraj S."/>
            <person name="Subramanian S."/>
        </authorList>
    </citation>
    <scope>NUCLEOTIDE SEQUENCE [LARGE SCALE GENOMIC DNA]</scope>
    <source>
        <strain evidence="2 3">DSM 436</strain>
    </source>
</reference>
<accession>A0A017T8M2</accession>
<evidence type="ECO:0000313" key="3">
    <source>
        <dbReference type="Proteomes" id="UP000019678"/>
    </source>
</evidence>
<dbReference type="Proteomes" id="UP000019678">
    <property type="component" value="Unassembled WGS sequence"/>
</dbReference>
<evidence type="ECO:0000313" key="2">
    <source>
        <dbReference type="EMBL" id="EYF05593.1"/>
    </source>
</evidence>